<reference evidence="1 2" key="1">
    <citation type="journal article" date="2022" name="New Phytol.">
        <title>Ecological generalism drives hyperdiversity of secondary metabolite gene clusters in xylarialean endophytes.</title>
        <authorList>
            <person name="Franco M.E.E."/>
            <person name="Wisecaver J.H."/>
            <person name="Arnold A.E."/>
            <person name="Ju Y.M."/>
            <person name="Slot J.C."/>
            <person name="Ahrendt S."/>
            <person name="Moore L.P."/>
            <person name="Eastman K.E."/>
            <person name="Scott K."/>
            <person name="Konkel Z."/>
            <person name="Mondo S.J."/>
            <person name="Kuo A."/>
            <person name="Hayes R.D."/>
            <person name="Haridas S."/>
            <person name="Andreopoulos B."/>
            <person name="Riley R."/>
            <person name="LaButti K."/>
            <person name="Pangilinan J."/>
            <person name="Lipzen A."/>
            <person name="Amirebrahimi M."/>
            <person name="Yan J."/>
            <person name="Adam C."/>
            <person name="Keymanesh K."/>
            <person name="Ng V."/>
            <person name="Louie K."/>
            <person name="Northen T."/>
            <person name="Drula E."/>
            <person name="Henrissat B."/>
            <person name="Hsieh H.M."/>
            <person name="Youens-Clark K."/>
            <person name="Lutzoni F."/>
            <person name="Miadlikowska J."/>
            <person name="Eastwood D.C."/>
            <person name="Hamelin R.C."/>
            <person name="Grigoriev I.V."/>
            <person name="U'Ren J.M."/>
        </authorList>
    </citation>
    <scope>NUCLEOTIDE SEQUENCE [LARGE SCALE GENOMIC DNA]</scope>
    <source>
        <strain evidence="1 2">ER1909</strain>
    </source>
</reference>
<evidence type="ECO:0000313" key="1">
    <source>
        <dbReference type="EMBL" id="KAI6080769.1"/>
    </source>
</evidence>
<sequence>MSQFVHLNPPAREWEYQSAGSESGAATDKSAVLAFHQTVPDYNETTLHSLPDLATELGLGHVLLKDESNRFGLPAFKILGASWAVYRAVGAHLKLPVEKGDIPFVEVGARAKEAGVRIVTLTEGNCGRAVARMATKHMGIPTRAYVPTYMDEATRAKIRSEGAEVIEADGSYDDVIPVALKEARSRENSIMILDVGVEGVDEVPRYFVQGYGTMLAESDRQVLELTGGEPATHAIVPVGAGSIGEAVTAHYKSSERKNGSGPATVIAVEATTAACLYQSLKAGKSVSVRTEDTIMCGMNCGTLSTTAWPVLRDGVGASVMVTDLEAHHAVVDLKDRGVLAGPCGAATLAALRRACKDAKQELGLDGSSIVVLYCTEGQREYSLMPI</sequence>
<name>A0ACC0CK18_9PEZI</name>
<keyword evidence="2" id="KW-1185">Reference proteome</keyword>
<organism evidence="1 2">
    <name type="scientific">Hypoxylon rubiginosum</name>
    <dbReference type="NCBI Taxonomy" id="110542"/>
    <lineage>
        <taxon>Eukaryota</taxon>
        <taxon>Fungi</taxon>
        <taxon>Dikarya</taxon>
        <taxon>Ascomycota</taxon>
        <taxon>Pezizomycotina</taxon>
        <taxon>Sordariomycetes</taxon>
        <taxon>Xylariomycetidae</taxon>
        <taxon>Xylariales</taxon>
        <taxon>Hypoxylaceae</taxon>
        <taxon>Hypoxylon</taxon>
    </lineage>
</organism>
<comment type="caution">
    <text evidence="1">The sequence shown here is derived from an EMBL/GenBank/DDBJ whole genome shotgun (WGS) entry which is preliminary data.</text>
</comment>
<accession>A0ACC0CK18</accession>
<proteinExistence type="predicted"/>
<evidence type="ECO:0000313" key="2">
    <source>
        <dbReference type="Proteomes" id="UP001497680"/>
    </source>
</evidence>
<protein>
    <submittedName>
        <fullName evidence="1">Tryptophan synthase beta subunit-like PLP-dependent enzyme</fullName>
    </submittedName>
</protein>
<dbReference type="EMBL" id="MU394423">
    <property type="protein sequence ID" value="KAI6080769.1"/>
    <property type="molecule type" value="Genomic_DNA"/>
</dbReference>
<gene>
    <name evidence="1" type="ORF">F4821DRAFT_250775</name>
</gene>
<dbReference type="Proteomes" id="UP001497680">
    <property type="component" value="Unassembled WGS sequence"/>
</dbReference>